<dbReference type="PANTHER" id="PTHR20913">
    <property type="entry name" value="TBC1 DOMAIN FAMILY MEMBER 20/GTPASE"/>
    <property type="match status" value="1"/>
</dbReference>
<dbReference type="GO" id="GO:0005096">
    <property type="term" value="F:GTPase activator activity"/>
    <property type="evidence" value="ECO:0007669"/>
    <property type="project" value="UniProtKB-KW"/>
</dbReference>
<dbReference type="InterPro" id="IPR000195">
    <property type="entry name" value="Rab-GAP-TBC_dom"/>
</dbReference>
<dbReference type="GO" id="GO:0006888">
    <property type="term" value="P:endoplasmic reticulum to Golgi vesicle-mediated transport"/>
    <property type="evidence" value="ECO:0007669"/>
    <property type="project" value="TreeGrafter"/>
</dbReference>
<feature type="compositionally biased region" description="Polar residues" evidence="2">
    <location>
        <begin position="301"/>
        <end position="313"/>
    </location>
</feature>
<reference evidence="4 5" key="1">
    <citation type="journal article" date="2019" name="Nat. Ecol. Evol.">
        <title>Megaphylogeny resolves global patterns of mushroom evolution.</title>
        <authorList>
            <person name="Varga T."/>
            <person name="Krizsan K."/>
            <person name="Foldi C."/>
            <person name="Dima B."/>
            <person name="Sanchez-Garcia M."/>
            <person name="Sanchez-Ramirez S."/>
            <person name="Szollosi G.J."/>
            <person name="Szarkandi J.G."/>
            <person name="Papp V."/>
            <person name="Albert L."/>
            <person name="Andreopoulos W."/>
            <person name="Angelini C."/>
            <person name="Antonin V."/>
            <person name="Barry K.W."/>
            <person name="Bougher N.L."/>
            <person name="Buchanan P."/>
            <person name="Buyck B."/>
            <person name="Bense V."/>
            <person name="Catcheside P."/>
            <person name="Chovatia M."/>
            <person name="Cooper J."/>
            <person name="Damon W."/>
            <person name="Desjardin D."/>
            <person name="Finy P."/>
            <person name="Geml J."/>
            <person name="Haridas S."/>
            <person name="Hughes K."/>
            <person name="Justo A."/>
            <person name="Karasinski D."/>
            <person name="Kautmanova I."/>
            <person name="Kiss B."/>
            <person name="Kocsube S."/>
            <person name="Kotiranta H."/>
            <person name="LaButti K.M."/>
            <person name="Lechner B.E."/>
            <person name="Liimatainen K."/>
            <person name="Lipzen A."/>
            <person name="Lukacs Z."/>
            <person name="Mihaltcheva S."/>
            <person name="Morgado L.N."/>
            <person name="Niskanen T."/>
            <person name="Noordeloos M.E."/>
            <person name="Ohm R.A."/>
            <person name="Ortiz-Santana B."/>
            <person name="Ovrebo C."/>
            <person name="Racz N."/>
            <person name="Riley R."/>
            <person name="Savchenko A."/>
            <person name="Shiryaev A."/>
            <person name="Soop K."/>
            <person name="Spirin V."/>
            <person name="Szebenyi C."/>
            <person name="Tomsovsky M."/>
            <person name="Tulloss R.E."/>
            <person name="Uehling J."/>
            <person name="Grigoriev I.V."/>
            <person name="Vagvolgyi C."/>
            <person name="Papp T."/>
            <person name="Martin F.M."/>
            <person name="Miettinen O."/>
            <person name="Hibbett D.S."/>
            <person name="Nagy L.G."/>
        </authorList>
    </citation>
    <scope>NUCLEOTIDE SEQUENCE [LARGE SCALE GENOMIC DNA]</scope>
    <source>
        <strain evidence="4 5">CBS 121175</strain>
    </source>
</reference>
<feature type="compositionally biased region" description="Polar residues" evidence="2">
    <location>
        <begin position="324"/>
        <end position="361"/>
    </location>
</feature>
<protein>
    <recommendedName>
        <fullName evidence="3">Rab-GAP TBC domain-containing protein</fullName>
    </recommendedName>
</protein>
<dbReference type="AlphaFoldDB" id="A0A5C3KHJ9"/>
<evidence type="ECO:0000313" key="5">
    <source>
        <dbReference type="Proteomes" id="UP000307440"/>
    </source>
</evidence>
<keyword evidence="1" id="KW-0343">GTPase activation</keyword>
<dbReference type="Proteomes" id="UP000307440">
    <property type="component" value="Unassembled WGS sequence"/>
</dbReference>
<dbReference type="SMART" id="SM00164">
    <property type="entry name" value="TBC"/>
    <property type="match status" value="1"/>
</dbReference>
<dbReference type="Pfam" id="PF00566">
    <property type="entry name" value="RabGAP-TBC"/>
    <property type="match status" value="1"/>
</dbReference>
<dbReference type="PANTHER" id="PTHR20913:SF7">
    <property type="entry name" value="RE60063P"/>
    <property type="match status" value="1"/>
</dbReference>
<evidence type="ECO:0000256" key="1">
    <source>
        <dbReference type="ARBA" id="ARBA00022468"/>
    </source>
</evidence>
<name>A0A5C3KHJ9_COPMA</name>
<dbReference type="InterPro" id="IPR035969">
    <property type="entry name" value="Rab-GAP_TBC_sf"/>
</dbReference>
<dbReference type="OrthoDB" id="206700at2759"/>
<gene>
    <name evidence="4" type="ORF">FA15DRAFT_709065</name>
</gene>
<dbReference type="InterPro" id="IPR045913">
    <property type="entry name" value="TBC20/Gyp8-like"/>
</dbReference>
<evidence type="ECO:0000256" key="2">
    <source>
        <dbReference type="SAM" id="MobiDB-lite"/>
    </source>
</evidence>
<feature type="domain" description="Rab-GAP TBC" evidence="3">
    <location>
        <begin position="43"/>
        <end position="237"/>
    </location>
</feature>
<evidence type="ECO:0000259" key="3">
    <source>
        <dbReference type="PROSITE" id="PS50086"/>
    </source>
</evidence>
<proteinExistence type="predicted"/>
<evidence type="ECO:0000313" key="4">
    <source>
        <dbReference type="EMBL" id="TFK19355.1"/>
    </source>
</evidence>
<dbReference type="Gene3D" id="1.10.8.1310">
    <property type="match status" value="1"/>
</dbReference>
<dbReference type="GO" id="GO:0005789">
    <property type="term" value="C:endoplasmic reticulum membrane"/>
    <property type="evidence" value="ECO:0007669"/>
    <property type="project" value="TreeGrafter"/>
</dbReference>
<feature type="region of interest" description="Disordered" evidence="2">
    <location>
        <begin position="279"/>
        <end position="401"/>
    </location>
</feature>
<accession>A0A5C3KHJ9</accession>
<organism evidence="4 5">
    <name type="scientific">Coprinopsis marcescibilis</name>
    <name type="common">Agaric fungus</name>
    <name type="synonym">Psathyrella marcescibilis</name>
    <dbReference type="NCBI Taxonomy" id="230819"/>
    <lineage>
        <taxon>Eukaryota</taxon>
        <taxon>Fungi</taxon>
        <taxon>Dikarya</taxon>
        <taxon>Basidiomycota</taxon>
        <taxon>Agaricomycotina</taxon>
        <taxon>Agaricomycetes</taxon>
        <taxon>Agaricomycetidae</taxon>
        <taxon>Agaricales</taxon>
        <taxon>Agaricineae</taxon>
        <taxon>Psathyrellaceae</taxon>
        <taxon>Coprinopsis</taxon>
    </lineage>
</organism>
<dbReference type="SUPFAM" id="SSF47923">
    <property type="entry name" value="Ypt/Rab-GAP domain of gyp1p"/>
    <property type="match status" value="1"/>
</dbReference>
<feature type="region of interest" description="Disordered" evidence="2">
    <location>
        <begin position="58"/>
        <end position="90"/>
    </location>
</feature>
<dbReference type="EMBL" id="ML210345">
    <property type="protein sequence ID" value="TFK19355.1"/>
    <property type="molecule type" value="Genomic_DNA"/>
</dbReference>
<sequence length="599" mass="66256">MATNDATTNDITFDERQESQPNTIEPELELDWDVLREESLKPGGFGERRATLWPRLLGVTLAPDPPPEVPEARNSEESREDDHKHPDERQIKLDTDRSFVLYPVEPSEERDALKEELFDLITTLFRKRRKLSYFQGYHDIMTVISLTVPPEHRLACAEKVSLHRVRDSMGASLEPVLGLLRITKNLIQLADGEYAETLQQTSPLPFYALSNLLTLFSHDMPTLPLIQHVFDYLLSRPPIAVVYLAAVIILSRKCEVAQLEAEGEDGMVHSLLSGLPDIFDEENESGPLEELPAPSPLGEKSTLTAYYSSVTEEPTSHAVEPTTDAVTANNNPNAQLDLSPHVQSATLGSTMPSGTPDSHPNSACDADVPTPVLESRDQYPSNQARSRTRSNAIPPPYPHVELKPKVSLSSLLTRADDLRRTFPPDHPGLGMAKIMGPQSVVYTWREPGTRVDVSEDAEDVEDVGDPDALAEAMLQHPELIVYPYDPASDEVEISKEDPVVSQDYNHQAKRKRRKLHGLRQLDVRTKTILAGAILVLGVAMAAYSVQGSQKLAHSGFSFPSGLYGHRQWTPGRQLVGSAVAGGTMKLLRSLGIGNQHEEL</sequence>
<dbReference type="Gene3D" id="1.10.472.80">
    <property type="entry name" value="Ypt/Rab-GAP domain of gyp1p, domain 3"/>
    <property type="match status" value="1"/>
</dbReference>
<dbReference type="PROSITE" id="PS50086">
    <property type="entry name" value="TBC_RABGAP"/>
    <property type="match status" value="1"/>
</dbReference>
<feature type="compositionally biased region" description="Basic and acidic residues" evidence="2">
    <location>
        <begin position="70"/>
        <end position="90"/>
    </location>
</feature>
<feature type="region of interest" description="Disordered" evidence="2">
    <location>
        <begin position="1"/>
        <end position="27"/>
    </location>
</feature>
<feature type="compositionally biased region" description="Polar residues" evidence="2">
    <location>
        <begin position="378"/>
        <end position="391"/>
    </location>
</feature>
<dbReference type="STRING" id="230819.A0A5C3KHJ9"/>
<feature type="compositionally biased region" description="Polar residues" evidence="2">
    <location>
        <begin position="1"/>
        <end position="11"/>
    </location>
</feature>
<keyword evidence="5" id="KW-1185">Reference proteome</keyword>